<dbReference type="GeneID" id="589194"/>
<dbReference type="GO" id="GO:0012506">
    <property type="term" value="C:vesicle membrane"/>
    <property type="evidence" value="ECO:0000318"/>
    <property type="project" value="GO_Central"/>
</dbReference>
<dbReference type="Gene3D" id="3.10.20.90">
    <property type="entry name" value="Phosphatidylinositol 3-kinase Catalytic Subunit, Chain A, domain 1"/>
    <property type="match status" value="2"/>
</dbReference>
<feature type="compositionally biased region" description="Polar residues" evidence="1">
    <location>
        <begin position="387"/>
        <end position="407"/>
    </location>
</feature>
<dbReference type="CDD" id="cd17075">
    <property type="entry name" value="UBX1_UBXN9"/>
    <property type="match status" value="1"/>
</dbReference>
<feature type="compositionally biased region" description="Polar residues" evidence="1">
    <location>
        <begin position="295"/>
        <end position="312"/>
    </location>
</feature>
<dbReference type="GO" id="GO:0005634">
    <property type="term" value="C:nucleus"/>
    <property type="evidence" value="ECO:0000318"/>
    <property type="project" value="GO_Central"/>
</dbReference>
<dbReference type="SUPFAM" id="SSF54236">
    <property type="entry name" value="Ubiquitin-like"/>
    <property type="match status" value="2"/>
</dbReference>
<dbReference type="RefSeq" id="XP_030840300.1">
    <property type="nucleotide sequence ID" value="XM_030984440.1"/>
</dbReference>
<dbReference type="Pfam" id="PF00789">
    <property type="entry name" value="UBX"/>
    <property type="match status" value="1"/>
</dbReference>
<dbReference type="KEGG" id="spu:589194"/>
<proteinExistence type="predicted"/>
<reference evidence="3" key="2">
    <citation type="submission" date="2021-01" db="UniProtKB">
        <authorList>
            <consortium name="EnsemblMetazoa"/>
        </authorList>
    </citation>
    <scope>IDENTIFICATION</scope>
</reference>
<dbReference type="InterPro" id="IPR059238">
    <property type="entry name" value="UBX1_UBXN9"/>
</dbReference>
<dbReference type="AlphaFoldDB" id="A0A7M7NWA8"/>
<dbReference type="EnsemblMetazoa" id="XM_030984440">
    <property type="protein sequence ID" value="XP_030840300"/>
    <property type="gene ID" value="LOC589194"/>
</dbReference>
<evidence type="ECO:0000259" key="2">
    <source>
        <dbReference type="PROSITE" id="PS50033"/>
    </source>
</evidence>
<feature type="compositionally biased region" description="Low complexity" evidence="1">
    <location>
        <begin position="251"/>
        <end position="260"/>
    </location>
</feature>
<dbReference type="GO" id="GO:0006886">
    <property type="term" value="P:intracellular protein transport"/>
    <property type="evidence" value="ECO:0000318"/>
    <property type="project" value="GO_Central"/>
</dbReference>
<dbReference type="OrthoDB" id="440781at2759"/>
<feature type="compositionally biased region" description="Acidic residues" evidence="1">
    <location>
        <begin position="279"/>
        <end position="289"/>
    </location>
</feature>
<keyword evidence="4" id="KW-1185">Reference proteome</keyword>
<feature type="compositionally biased region" description="Low complexity" evidence="1">
    <location>
        <begin position="192"/>
        <end position="205"/>
    </location>
</feature>
<dbReference type="FunFam" id="3.10.20.90:FF:000204">
    <property type="entry name" value="tether containing UBX domain for GLUT4"/>
    <property type="match status" value="1"/>
</dbReference>
<name>A0A7M7NWA8_STRPU</name>
<organism evidence="3 4">
    <name type="scientific">Strongylocentrotus purpuratus</name>
    <name type="common">Purple sea urchin</name>
    <dbReference type="NCBI Taxonomy" id="7668"/>
    <lineage>
        <taxon>Eukaryota</taxon>
        <taxon>Metazoa</taxon>
        <taxon>Echinodermata</taxon>
        <taxon>Eleutherozoa</taxon>
        <taxon>Echinozoa</taxon>
        <taxon>Echinoidea</taxon>
        <taxon>Euechinoidea</taxon>
        <taxon>Echinacea</taxon>
        <taxon>Camarodonta</taxon>
        <taxon>Echinidea</taxon>
        <taxon>Strongylocentrotidae</taxon>
        <taxon>Strongylocentrotus</taxon>
    </lineage>
</organism>
<dbReference type="Pfam" id="PF11470">
    <property type="entry name" value="TUG-UBL1"/>
    <property type="match status" value="1"/>
</dbReference>
<feature type="compositionally biased region" description="Basic and acidic residues" evidence="1">
    <location>
        <begin position="342"/>
        <end position="353"/>
    </location>
</feature>
<dbReference type="PROSITE" id="PS50033">
    <property type="entry name" value="UBX"/>
    <property type="match status" value="1"/>
</dbReference>
<feature type="region of interest" description="Disordered" evidence="1">
    <location>
        <begin position="177"/>
        <end position="353"/>
    </location>
</feature>
<dbReference type="CDD" id="cd16118">
    <property type="entry name" value="UBX2_UBXN9"/>
    <property type="match status" value="1"/>
</dbReference>
<dbReference type="CDD" id="cd16105">
    <property type="entry name" value="Ubl_ASPSCR1_like"/>
    <property type="match status" value="1"/>
</dbReference>
<protein>
    <recommendedName>
        <fullName evidence="2">UBX domain-containing protein</fullName>
    </recommendedName>
</protein>
<dbReference type="InterPro" id="IPR029071">
    <property type="entry name" value="Ubiquitin-like_domsf"/>
</dbReference>
<feature type="domain" description="UBX" evidence="2">
    <location>
        <begin position="514"/>
        <end position="590"/>
    </location>
</feature>
<dbReference type="PANTHER" id="PTHR46467">
    <property type="entry name" value="TETHER CONTAINING UBX DOMAIN FOR GLUT4"/>
    <property type="match status" value="1"/>
</dbReference>
<feature type="compositionally biased region" description="Low complexity" evidence="1">
    <location>
        <begin position="636"/>
        <end position="672"/>
    </location>
</feature>
<feature type="region of interest" description="Disordered" evidence="1">
    <location>
        <begin position="631"/>
        <end position="697"/>
    </location>
</feature>
<feature type="region of interest" description="Disordered" evidence="1">
    <location>
        <begin position="382"/>
        <end position="466"/>
    </location>
</feature>
<dbReference type="GO" id="GO:0005737">
    <property type="term" value="C:cytoplasm"/>
    <property type="evidence" value="ECO:0000318"/>
    <property type="project" value="GO_Central"/>
</dbReference>
<feature type="compositionally biased region" description="Polar residues" evidence="1">
    <location>
        <begin position="673"/>
        <end position="684"/>
    </location>
</feature>
<dbReference type="OMA" id="AMFRVQA"/>
<evidence type="ECO:0000313" key="4">
    <source>
        <dbReference type="Proteomes" id="UP000007110"/>
    </source>
</evidence>
<dbReference type="InterPro" id="IPR021569">
    <property type="entry name" value="TUG-UBL1"/>
</dbReference>
<reference evidence="4" key="1">
    <citation type="submission" date="2015-02" db="EMBL/GenBank/DDBJ databases">
        <title>Genome sequencing for Strongylocentrotus purpuratus.</title>
        <authorList>
            <person name="Murali S."/>
            <person name="Liu Y."/>
            <person name="Vee V."/>
            <person name="English A."/>
            <person name="Wang M."/>
            <person name="Skinner E."/>
            <person name="Han Y."/>
            <person name="Muzny D.M."/>
            <person name="Worley K.C."/>
            <person name="Gibbs R.A."/>
        </authorList>
    </citation>
    <scope>NUCLEOTIDE SEQUENCE</scope>
</reference>
<dbReference type="InterPro" id="IPR001012">
    <property type="entry name" value="UBX_dom"/>
</dbReference>
<sequence length="697" mass="76928">MASNVNVLCPNGRRQTVKVSPNTRILEVIEIVCKKQKFNADDYNLKHQRTILDVQVPFRYANLINNAKLELVKADVSRSLSGSTMVALQLFTGERLQHSFDSTISLWDILQHWEGQSSDRPSLTCPSSSSSGTAVHPVCIYMREEIIGEEWLKATTLKGLGLIGGRAIIRLLHRDVELPPPPKKTQPETKPEVPAAPSPTAAAPPNQMDSSTTPQSSATFGHSTDAHRGAPAADSDSLPKIKSKPAPPVPVTENTPPTNELAQPAGSSDTAMDCATSDNMDESAMEVDAMEMKSENTNSRAQECPQNASNSSHLEERTVAQETSVRRKEKQIPSTSKGGGEIPKEEKTEKVVKDIEKNERISLDEYARRRIQSLLEKEEEMVKSMQEAMQESMSQKSQGALNRQPRTTKPKAPVHAFADFKFPEPKHTDATDEGKGKEKQDISSKPCDRNQLVFSPDQDPFTLHGSSDVPDEFFDLTVDDVRRMLSNLRHQSADSERNLTTKAMRDAQDQKKMKKYDKVVVRVHFPDRIILQGFFRPQEKVEAVKEFVRSNLAEKDQQFYLYTTPPKTILKDTTLTLFKAKLFPAAVVYFGSQVQKDNYLHEEALGDLASLLQAESIVAKNMNTGIARSISSENKSNASTSGSGASSSSIEDRPSTSGDPGSGQGSTSSSQQKRQASPSNTAMGSTKVPKWFKIGKR</sequence>
<dbReference type="GO" id="GO:0042593">
    <property type="term" value="P:glucose homeostasis"/>
    <property type="evidence" value="ECO:0000318"/>
    <property type="project" value="GO_Central"/>
</dbReference>
<accession>A0A7M7NWA8</accession>
<feature type="compositionally biased region" description="Polar residues" evidence="1">
    <location>
        <begin position="207"/>
        <end position="222"/>
    </location>
</feature>
<evidence type="ECO:0000256" key="1">
    <source>
        <dbReference type="SAM" id="MobiDB-lite"/>
    </source>
</evidence>
<dbReference type="InParanoid" id="A0A7M7NWA8"/>
<evidence type="ECO:0000313" key="3">
    <source>
        <dbReference type="EnsemblMetazoa" id="XP_030840300"/>
    </source>
</evidence>
<feature type="compositionally biased region" description="Basic and acidic residues" evidence="1">
    <location>
        <begin position="421"/>
        <end position="448"/>
    </location>
</feature>
<dbReference type="PANTHER" id="PTHR46467:SF1">
    <property type="entry name" value="TETHER CONTAINING UBX DOMAIN FOR GLUT4"/>
    <property type="match status" value="1"/>
</dbReference>
<dbReference type="Proteomes" id="UP000007110">
    <property type="component" value="Unassembled WGS sequence"/>
</dbReference>